<gene>
    <name evidence="1" type="ORF">J1M35_06835</name>
</gene>
<name>A0A975CK73_9BURK</name>
<evidence type="ECO:0000313" key="2">
    <source>
        <dbReference type="Proteomes" id="UP000663903"/>
    </source>
</evidence>
<organism evidence="1 2">
    <name type="scientific">Ottowia testudinis</name>
    <dbReference type="NCBI Taxonomy" id="2816950"/>
    <lineage>
        <taxon>Bacteria</taxon>
        <taxon>Pseudomonadati</taxon>
        <taxon>Pseudomonadota</taxon>
        <taxon>Betaproteobacteria</taxon>
        <taxon>Burkholderiales</taxon>
        <taxon>Comamonadaceae</taxon>
        <taxon>Ottowia</taxon>
    </lineage>
</organism>
<accession>A0A975CK73</accession>
<evidence type="ECO:0000313" key="1">
    <source>
        <dbReference type="EMBL" id="QTD46586.1"/>
    </source>
</evidence>
<protein>
    <submittedName>
        <fullName evidence="1">Uncharacterized protein</fullName>
    </submittedName>
</protein>
<dbReference type="Proteomes" id="UP000663903">
    <property type="component" value="Chromosome"/>
</dbReference>
<keyword evidence="2" id="KW-1185">Reference proteome</keyword>
<dbReference type="KEGG" id="otd:J1M35_06835"/>
<proteinExistence type="predicted"/>
<sequence length="63" mass="6574">MLTAAHAEAARLVHGPFETARAAVEAALCRNTRTVIVNEADARRLTAMLAGGPLAGAVELTFQ</sequence>
<dbReference type="AlphaFoldDB" id="A0A975CK73"/>
<dbReference type="EMBL" id="CP071796">
    <property type="protein sequence ID" value="QTD46586.1"/>
    <property type="molecule type" value="Genomic_DNA"/>
</dbReference>
<dbReference type="RefSeq" id="WP_208010485.1">
    <property type="nucleotide sequence ID" value="NZ_CP071796.1"/>
</dbReference>
<reference evidence="1" key="1">
    <citation type="submission" date="2021-03" db="EMBL/GenBank/DDBJ databases">
        <title>Ottowia sp. 27C isolated from the cloaca of a Giant Asian pond turtle (Heosemys grandis).</title>
        <authorList>
            <person name="Spergser J."/>
            <person name="Busse H.-J."/>
        </authorList>
    </citation>
    <scope>NUCLEOTIDE SEQUENCE</scope>
    <source>
        <strain evidence="1">27C</strain>
    </source>
</reference>